<organism evidence="2 3">
    <name type="scientific">Paractinoplanes rishiriensis</name>
    <dbReference type="NCBI Taxonomy" id="1050105"/>
    <lineage>
        <taxon>Bacteria</taxon>
        <taxon>Bacillati</taxon>
        <taxon>Actinomycetota</taxon>
        <taxon>Actinomycetes</taxon>
        <taxon>Micromonosporales</taxon>
        <taxon>Micromonosporaceae</taxon>
        <taxon>Paractinoplanes</taxon>
    </lineage>
</organism>
<evidence type="ECO:0000313" key="3">
    <source>
        <dbReference type="Proteomes" id="UP000636960"/>
    </source>
</evidence>
<dbReference type="Proteomes" id="UP000636960">
    <property type="component" value="Unassembled WGS sequence"/>
</dbReference>
<evidence type="ECO:0000256" key="1">
    <source>
        <dbReference type="SAM" id="SignalP"/>
    </source>
</evidence>
<dbReference type="EMBL" id="BOMV01000025">
    <property type="protein sequence ID" value="GIE95191.1"/>
    <property type="molecule type" value="Genomic_DNA"/>
</dbReference>
<comment type="caution">
    <text evidence="2">The sequence shown here is derived from an EMBL/GenBank/DDBJ whole genome shotgun (WGS) entry which is preliminary data.</text>
</comment>
<proteinExistence type="predicted"/>
<evidence type="ECO:0008006" key="4">
    <source>
        <dbReference type="Google" id="ProtNLM"/>
    </source>
</evidence>
<name>A0A919JU18_9ACTN</name>
<sequence length="266" mass="27444">MLSPGMKKFAITLAAVAGMLIPATPALADDPPTGPTGISARPAVAPVAAPGVPRLVARWDFNAGPVAGKVADTSGRNQTLALRGADQGAVRFEGSPGGRFAMFPPACAAGATTCPRGLLEAANHADLNPGTRLFRWSARVQLTRAQLRGPANVMQKGVAGTGSQWKLQIGATNGRAQCVLAGTGAATVYIARSAASVADGAWHKLFCQRAGTSLSIFVDGIQRGQTTIPANLTVDNTMPLRLGGPNFNTRSDMYHGNLDDVYAELG</sequence>
<keyword evidence="1" id="KW-0732">Signal</keyword>
<protein>
    <recommendedName>
        <fullName evidence="4">Concanavalin A-like lectin/glucanase superfamily protein</fullName>
    </recommendedName>
</protein>
<reference evidence="2" key="1">
    <citation type="submission" date="2021-01" db="EMBL/GenBank/DDBJ databases">
        <title>Whole genome shotgun sequence of Actinoplanes rishiriensis NBRC 108556.</title>
        <authorList>
            <person name="Komaki H."/>
            <person name="Tamura T."/>
        </authorList>
    </citation>
    <scope>NUCLEOTIDE SEQUENCE</scope>
    <source>
        <strain evidence="2">NBRC 108556</strain>
    </source>
</reference>
<dbReference type="Pfam" id="PF13385">
    <property type="entry name" value="Laminin_G_3"/>
    <property type="match status" value="1"/>
</dbReference>
<feature type="chain" id="PRO_5037755460" description="Concanavalin A-like lectin/glucanase superfamily protein" evidence="1">
    <location>
        <begin position="29"/>
        <end position="266"/>
    </location>
</feature>
<evidence type="ECO:0000313" key="2">
    <source>
        <dbReference type="EMBL" id="GIE95191.1"/>
    </source>
</evidence>
<dbReference type="Gene3D" id="2.60.120.200">
    <property type="match status" value="1"/>
</dbReference>
<gene>
    <name evidence="2" type="ORF">Ari01nite_26560</name>
</gene>
<feature type="signal peptide" evidence="1">
    <location>
        <begin position="1"/>
        <end position="28"/>
    </location>
</feature>
<dbReference type="InterPro" id="IPR013320">
    <property type="entry name" value="ConA-like_dom_sf"/>
</dbReference>
<dbReference type="SUPFAM" id="SSF49899">
    <property type="entry name" value="Concanavalin A-like lectins/glucanases"/>
    <property type="match status" value="1"/>
</dbReference>
<accession>A0A919JU18</accession>
<keyword evidence="3" id="KW-1185">Reference proteome</keyword>
<dbReference type="AlphaFoldDB" id="A0A919JU18"/>